<keyword evidence="5" id="KW-1185">Reference proteome</keyword>
<evidence type="ECO:0000259" key="3">
    <source>
        <dbReference type="PROSITE" id="PS50157"/>
    </source>
</evidence>
<dbReference type="SUPFAM" id="SSF57667">
    <property type="entry name" value="beta-beta-alpha zinc fingers"/>
    <property type="match status" value="1"/>
</dbReference>
<feature type="region of interest" description="Disordered" evidence="2">
    <location>
        <begin position="1224"/>
        <end position="1267"/>
    </location>
</feature>
<feature type="compositionally biased region" description="Basic and acidic residues" evidence="2">
    <location>
        <begin position="424"/>
        <end position="435"/>
    </location>
</feature>
<feature type="region of interest" description="Disordered" evidence="2">
    <location>
        <begin position="411"/>
        <end position="435"/>
    </location>
</feature>
<keyword evidence="1" id="KW-0479">Metal-binding</keyword>
<feature type="compositionally biased region" description="Polar residues" evidence="2">
    <location>
        <begin position="15"/>
        <end position="30"/>
    </location>
</feature>
<feature type="domain" description="C2H2-type" evidence="3">
    <location>
        <begin position="328"/>
        <end position="356"/>
    </location>
</feature>
<evidence type="ECO:0000313" key="4">
    <source>
        <dbReference type="EMBL" id="PNF14919.1"/>
    </source>
</evidence>
<evidence type="ECO:0000256" key="1">
    <source>
        <dbReference type="PROSITE-ProRule" id="PRU00042"/>
    </source>
</evidence>
<feature type="region of interest" description="Disordered" evidence="2">
    <location>
        <begin position="580"/>
        <end position="599"/>
    </location>
</feature>
<organism evidence="4 5">
    <name type="scientific">Cryptotermes secundus</name>
    <dbReference type="NCBI Taxonomy" id="105785"/>
    <lineage>
        <taxon>Eukaryota</taxon>
        <taxon>Metazoa</taxon>
        <taxon>Ecdysozoa</taxon>
        <taxon>Arthropoda</taxon>
        <taxon>Hexapoda</taxon>
        <taxon>Insecta</taxon>
        <taxon>Pterygota</taxon>
        <taxon>Neoptera</taxon>
        <taxon>Polyneoptera</taxon>
        <taxon>Dictyoptera</taxon>
        <taxon>Blattodea</taxon>
        <taxon>Blattoidea</taxon>
        <taxon>Termitoidae</taxon>
        <taxon>Kalotermitidae</taxon>
        <taxon>Cryptotermitinae</taxon>
        <taxon>Cryptotermes</taxon>
    </lineage>
</organism>
<sequence length="1444" mass="159913">MGSKSSSKTAKGSKQNASKANGGKLQSQETQIERDPNGEPHIDVSSLRKPVDISVSGVGQVVKVYQTGTTEVRQMLAYECDLVYECKICRNLFRSLANFLSHKRAYCKEQYGDTKCVIPANHLVEDCTTVILPEPVLPDPTETWVTNDAAPDLTTDDTEIPSSPRIETSVPRIATYSHNKRKINHVVERLSKKKRIKGVAESVGCVSSSKFYDAVSEQVAAQRDARQEHIIHLEATENTKFGVFQTVLESNSAVQMDNIDLMKAQVVELHNMMSCNEATLGPDGQIEMLNCEGTTLLPNAANTNENGAVAVRKQDSAQNNKIGSSKNHVCTICNTRFATRKTLNHHMKYLHVTFRLCYPCPCCKNTFCNTWSVYRHLYKVHRKTAIQVRKLRSQIVNKAFRKEVSDYESQNSSVKSTGAAVQSEADRAREEQQRLHQENQDWMNNFEDDLELQMCGGCGRRFERRAALSSHSQICQKRIAVQNNIKARRPCPPTSATTSSRITNTKILPTSTEQQPRLHTETTKNDVTCVESNTSRLMPLSVLSESMQSTASGIKSVVTTSPSPVSLDISNPLLATAPSASYHRTRHCSGTRSDTVKKDTPEKRIEIQIRRDYCKTGIGAGTVSPVLGIGGPSSQQQDCNSETNENQLSCDDTGEGNNHDEVSNSFTEDCEGHSGLYQSTESDTCFSEKGPHLFSGKIDGSVGINACSCTQIIEKETIKREEESTDASHICLVPAVRSINHDGSSIQSVQDACLDKNGNQSQESSDVTKIKNTGILMRINEKQNIGMDTASDEGIRWDSVSSTALSEDSEIKTVGNEQENVLVPAANTKKDEQLSSAMENRMRSIINIRRLQCLPCQKKFNKLTNLRRHVAVHIGWNRYRCTECAFKCFSKYDCVAHVIKIHLEKGEHDKAQSMVEYIETETNDIENDLSNCEPTEETYRSHSEENGQNMLCDINLSNKCIPVPEDVEITVNDTTCNEISDWSLQECDEGKTITSTSDYDMGIEAVPNDIQNLVMKLKDAEDNDLYACGMEGERANDVVVDMPIKQGPLITTGSTANSAETIEMKSGNVDETLVKDTAIILQAEEAREPIISTSPVRLGLKRCCMSTEDLEHEEPEAVPSKKMLTTTEYQQSTRNVAVLDFEENAALKPKMIDMESEPDMHSDPVQTSVEGSTLQVDSLSETQAQEQTALRKMVLEVIFGSGNSNMNRDVEAAQNIFAMAMNGDHDQSGGSASSPEPYDIVESVSCDSTSPLTTNSSAASPVLTSDDGASVVMEQTLSAKGEGGNGQQNKLSNSISPILETERRQRPVRNRIKVEKEDFIYDLSDRCLDPRRDGEDRKGMKRKQEDRMRDVKLVLDKGNYSGESSPTKVLPKLMFVRTNMGEYSGVRVVNKSGINSNMTQVLDNNSGKNISSNTVGYNISTRKSQRTFDISPHKVSTISKERSE</sequence>
<dbReference type="InterPro" id="IPR036236">
    <property type="entry name" value="Znf_C2H2_sf"/>
</dbReference>
<comment type="caution">
    <text evidence="4">The sequence shown here is derived from an EMBL/GenBank/DDBJ whole genome shotgun (WGS) entry which is preliminary data.</text>
</comment>
<dbReference type="InterPro" id="IPR039149">
    <property type="entry name" value="ZNF800"/>
</dbReference>
<dbReference type="EMBL" id="NEVH01026086">
    <property type="protein sequence ID" value="PNF14919.1"/>
    <property type="molecule type" value="Genomic_DNA"/>
</dbReference>
<feature type="domain" description="C2H2-type" evidence="3">
    <location>
        <begin position="851"/>
        <end position="878"/>
    </location>
</feature>
<dbReference type="Gene3D" id="3.30.160.60">
    <property type="entry name" value="Classic Zinc Finger"/>
    <property type="match status" value="2"/>
</dbReference>
<keyword evidence="1" id="KW-0863">Zinc-finger</keyword>
<dbReference type="GO" id="GO:0008270">
    <property type="term" value="F:zinc ion binding"/>
    <property type="evidence" value="ECO:0007669"/>
    <property type="project" value="UniProtKB-KW"/>
</dbReference>
<dbReference type="PROSITE" id="PS50157">
    <property type="entry name" value="ZINC_FINGER_C2H2_2"/>
    <property type="match status" value="3"/>
</dbReference>
<feature type="compositionally biased region" description="Polar residues" evidence="2">
    <location>
        <begin position="411"/>
        <end position="420"/>
    </location>
</feature>
<feature type="compositionally biased region" description="Polar residues" evidence="2">
    <location>
        <begin position="1164"/>
        <end position="1182"/>
    </location>
</feature>
<evidence type="ECO:0000313" key="5">
    <source>
        <dbReference type="Proteomes" id="UP000235965"/>
    </source>
</evidence>
<evidence type="ECO:0000256" key="2">
    <source>
        <dbReference type="SAM" id="MobiDB-lite"/>
    </source>
</evidence>
<dbReference type="OrthoDB" id="10066279at2759"/>
<feature type="domain" description="C2H2-type" evidence="3">
    <location>
        <begin position="84"/>
        <end position="111"/>
    </location>
</feature>
<feature type="region of interest" description="Disordered" evidence="2">
    <location>
        <begin position="1156"/>
        <end position="1182"/>
    </location>
</feature>
<feature type="compositionally biased region" description="Polar residues" evidence="2">
    <location>
        <begin position="1245"/>
        <end position="1263"/>
    </location>
</feature>
<feature type="compositionally biased region" description="Low complexity" evidence="2">
    <location>
        <begin position="1"/>
        <end position="14"/>
    </location>
</feature>
<gene>
    <name evidence="4" type="ORF">B7P43_G04316</name>
</gene>
<dbReference type="FunCoup" id="A0A2J7PEZ9">
    <property type="interactions" value="183"/>
</dbReference>
<feature type="compositionally biased region" description="Polar residues" evidence="2">
    <location>
        <begin position="1287"/>
        <end position="1296"/>
    </location>
</feature>
<protein>
    <recommendedName>
        <fullName evidence="3">C2H2-type domain-containing protein</fullName>
    </recommendedName>
</protein>
<feature type="region of interest" description="Disordered" evidence="2">
    <location>
        <begin position="1279"/>
        <end position="1305"/>
    </location>
</feature>
<feature type="region of interest" description="Disordered" evidence="2">
    <location>
        <begin position="1"/>
        <end position="46"/>
    </location>
</feature>
<reference evidence="4 5" key="1">
    <citation type="submission" date="2017-12" db="EMBL/GenBank/DDBJ databases">
        <title>Hemimetabolous genomes reveal molecular basis of termite eusociality.</title>
        <authorList>
            <person name="Harrison M.C."/>
            <person name="Jongepier E."/>
            <person name="Robertson H.M."/>
            <person name="Arning N."/>
            <person name="Bitard-Feildel T."/>
            <person name="Chao H."/>
            <person name="Childers C.P."/>
            <person name="Dinh H."/>
            <person name="Doddapaneni H."/>
            <person name="Dugan S."/>
            <person name="Gowin J."/>
            <person name="Greiner C."/>
            <person name="Han Y."/>
            <person name="Hu H."/>
            <person name="Hughes D.S.T."/>
            <person name="Huylmans A.-K."/>
            <person name="Kemena C."/>
            <person name="Kremer L.P.M."/>
            <person name="Lee S.L."/>
            <person name="Lopez-Ezquerra A."/>
            <person name="Mallet L."/>
            <person name="Monroy-Kuhn J.M."/>
            <person name="Moser A."/>
            <person name="Murali S.C."/>
            <person name="Muzny D.M."/>
            <person name="Otani S."/>
            <person name="Piulachs M.-D."/>
            <person name="Poelchau M."/>
            <person name="Qu J."/>
            <person name="Schaub F."/>
            <person name="Wada-Katsumata A."/>
            <person name="Worley K.C."/>
            <person name="Xie Q."/>
            <person name="Ylla G."/>
            <person name="Poulsen M."/>
            <person name="Gibbs R.A."/>
            <person name="Schal C."/>
            <person name="Richards S."/>
            <person name="Belles X."/>
            <person name="Korb J."/>
            <person name="Bornberg-Bauer E."/>
        </authorList>
    </citation>
    <scope>NUCLEOTIDE SEQUENCE [LARGE SCALE GENOMIC DNA]</scope>
    <source>
        <tissue evidence="4">Whole body</tissue>
    </source>
</reference>
<dbReference type="SMART" id="SM00355">
    <property type="entry name" value="ZnF_C2H2"/>
    <property type="match status" value="6"/>
</dbReference>
<dbReference type="InterPro" id="IPR013087">
    <property type="entry name" value="Znf_C2H2_type"/>
</dbReference>
<dbReference type="InParanoid" id="A0A2J7PEZ9"/>
<feature type="compositionally biased region" description="Basic and acidic residues" evidence="2">
    <location>
        <begin position="31"/>
        <end position="42"/>
    </location>
</feature>
<feature type="compositionally biased region" description="Polar residues" evidence="2">
    <location>
        <begin position="632"/>
        <end position="650"/>
    </location>
</feature>
<dbReference type="PANTHER" id="PTHR21020">
    <property type="entry name" value="ZINC FINGER PROTEIN 800"/>
    <property type="match status" value="1"/>
</dbReference>
<keyword evidence="1" id="KW-0862">Zinc</keyword>
<dbReference type="STRING" id="105785.A0A2J7PEZ9"/>
<dbReference type="PANTHER" id="PTHR21020:SF0">
    <property type="entry name" value="ZINC FINGER PROTEIN 800"/>
    <property type="match status" value="1"/>
</dbReference>
<proteinExistence type="predicted"/>
<accession>A0A2J7PEZ9</accession>
<dbReference type="Proteomes" id="UP000235965">
    <property type="component" value="Unassembled WGS sequence"/>
</dbReference>
<dbReference type="PROSITE" id="PS00028">
    <property type="entry name" value="ZINC_FINGER_C2H2_1"/>
    <property type="match status" value="3"/>
</dbReference>
<name>A0A2J7PEZ9_9NEOP</name>
<feature type="region of interest" description="Disordered" evidence="2">
    <location>
        <begin position="628"/>
        <end position="673"/>
    </location>
</feature>